<proteinExistence type="predicted"/>
<dbReference type="AlphaFoldDB" id="A0A061HFH8"/>
<reference evidence="3" key="3">
    <citation type="submission" date="2018-07" db="EMBL/GenBank/DDBJ databases">
        <authorList>
            <person name="Quirk P.G."/>
            <person name="Krulwich T.A."/>
        </authorList>
    </citation>
    <scope>NUCLEOTIDE SEQUENCE</scope>
    <source>
        <strain evidence="3">96224</strain>
    </source>
</reference>
<dbReference type="Proteomes" id="UP000053110">
    <property type="component" value="Unassembled WGS sequence"/>
</dbReference>
<sequence length="356" mass="39412">MRMKYLLRQAIFSTLCLHLLNGLIVATTSREIAEFLNVTSLMSKLEIQIASSLTTLSQPVPRLNGKTSKNKFESYIRKKLDILLGFKPSALILIPEGFETRGNNRIFSGTAGTQLVIIAQKIEDVKIACFQPNLRQVYHEWGIIELCSDQIGIKFLEYFQKLFNAKNRVAVSVDDIKSAPIVELGKFNCLKLNGVCTSPRPKNKEIISVLRSKDTSREASATTMSMNPTLAPILQNSSVLVIVSTLVISLTTSLAPLSNSTDYVMTNRTINRSDDTKESNITSSVQNNIFRDESNSKSKELILTSNIKSTPLVFLIEPTTTPTKSDVRTIHHHHIETVTKTVFGTSTSNTSIATSG</sequence>
<reference evidence="4" key="1">
    <citation type="journal article" date="2013" name="Nat. Genet.">
        <title>The wheat powdery mildew genome shows the unique evolution of an obligate biotroph.</title>
        <authorList>
            <person name="Wicker T."/>
            <person name="Oberhaensli S."/>
            <person name="Parlange F."/>
            <person name="Buchmann J.P."/>
            <person name="Shatalina M."/>
            <person name="Roffler S."/>
            <person name="Ben-David R."/>
            <person name="Dolezel J."/>
            <person name="Simkova H."/>
            <person name="Schulze-Lefert P."/>
            <person name="Spanu P.D."/>
            <person name="Bruggmann R."/>
            <person name="Amselem J."/>
            <person name="Quesneville H."/>
            <person name="Ver Loren van Themaat E."/>
            <person name="Paape T."/>
            <person name="Shimizu K.K."/>
            <person name="Keller B."/>
        </authorList>
    </citation>
    <scope>NUCLEOTIDE SEQUENCE [LARGE SCALE GENOMIC DNA]</scope>
    <source>
        <strain evidence="4">96224</strain>
    </source>
</reference>
<dbReference type="EMBL" id="KE375068">
    <property type="protein sequence ID" value="EPQ64376.1"/>
    <property type="molecule type" value="Genomic_DNA"/>
</dbReference>
<evidence type="ECO:0000313" key="4">
    <source>
        <dbReference type="Proteomes" id="UP000053110"/>
    </source>
</evidence>
<evidence type="ECO:0000256" key="1">
    <source>
        <dbReference type="SAM" id="SignalP"/>
    </source>
</evidence>
<evidence type="ECO:0000313" key="3">
    <source>
        <dbReference type="EMBL" id="SUZ10881.1"/>
    </source>
</evidence>
<gene>
    <name evidence="2" type="ORF">BGT96224_AcSP30596</name>
    <name evidence="3" type="ORF">BGT96224V2_LOCUS4047</name>
</gene>
<protein>
    <submittedName>
        <fullName evidence="3">BgtAcSP-30596</fullName>
    </submittedName>
</protein>
<feature type="chain" id="PRO_5044538470" evidence="1">
    <location>
        <begin position="23"/>
        <end position="356"/>
    </location>
</feature>
<name>A0A061HFH8_BLUGR</name>
<accession>A0A061HFH8</accession>
<dbReference type="EMBL" id="UIGY01000099">
    <property type="protein sequence ID" value="SUZ10881.1"/>
    <property type="molecule type" value="Genomic_DNA"/>
</dbReference>
<feature type="non-terminal residue" evidence="3">
    <location>
        <position position="356"/>
    </location>
</feature>
<dbReference type="OrthoDB" id="3598361at2759"/>
<keyword evidence="1" id="KW-0732">Signal</keyword>
<reference evidence="2" key="2">
    <citation type="submission" date="2013-01" db="EMBL/GenBank/DDBJ databases">
        <title>The wheat powdery mildew genome reveals unique evolution of an obligate biotroph.</title>
        <authorList>
            <person name="Oberhaensli S."/>
            <person name="Wicker T."/>
            <person name="Keller B."/>
        </authorList>
    </citation>
    <scope>NUCLEOTIDE SEQUENCE</scope>
    <source>
        <strain evidence="2">96224</strain>
    </source>
</reference>
<feature type="signal peptide" evidence="1">
    <location>
        <begin position="1"/>
        <end position="22"/>
    </location>
</feature>
<organism evidence="3">
    <name type="scientific">Blumeria graminis f. sp. tritici 96224</name>
    <dbReference type="NCBI Taxonomy" id="1268274"/>
    <lineage>
        <taxon>Eukaryota</taxon>
        <taxon>Fungi</taxon>
        <taxon>Dikarya</taxon>
        <taxon>Ascomycota</taxon>
        <taxon>Pezizomycotina</taxon>
        <taxon>Leotiomycetes</taxon>
        <taxon>Erysiphales</taxon>
        <taxon>Erysiphaceae</taxon>
        <taxon>Blumeria</taxon>
    </lineage>
</organism>
<evidence type="ECO:0000313" key="2">
    <source>
        <dbReference type="EMBL" id="EPQ64376.1"/>
    </source>
</evidence>
<dbReference type="HOGENOM" id="CLU_879952_0_0_1"/>